<feature type="compositionally biased region" description="Basic and acidic residues" evidence="1">
    <location>
        <begin position="275"/>
        <end position="287"/>
    </location>
</feature>
<dbReference type="EMBL" id="QPKB01000003">
    <property type="protein sequence ID" value="RWR80657.1"/>
    <property type="molecule type" value="Genomic_DNA"/>
</dbReference>
<name>A0A443NQ56_9MAGN</name>
<accession>A0A443NQ56</accession>
<dbReference type="PANTHER" id="PTHR46929:SF3">
    <property type="entry name" value="MYB_SANT-LIKE DOMAIN-CONTAINING PROTEIN"/>
    <property type="match status" value="1"/>
</dbReference>
<dbReference type="AlphaFoldDB" id="A0A443NQ56"/>
<feature type="domain" description="Myb/SANT-like" evidence="2">
    <location>
        <begin position="116"/>
        <end position="210"/>
    </location>
</feature>
<reference evidence="3 4" key="1">
    <citation type="journal article" date="2019" name="Nat. Plants">
        <title>Stout camphor tree genome fills gaps in understanding of flowering plant genome evolution.</title>
        <authorList>
            <person name="Chaw S.M."/>
            <person name="Liu Y.C."/>
            <person name="Wu Y.W."/>
            <person name="Wang H.Y."/>
            <person name="Lin C.I."/>
            <person name="Wu C.S."/>
            <person name="Ke H.M."/>
            <person name="Chang L.Y."/>
            <person name="Hsu C.Y."/>
            <person name="Yang H.T."/>
            <person name="Sudianto E."/>
            <person name="Hsu M.H."/>
            <person name="Wu K.P."/>
            <person name="Wang L.N."/>
            <person name="Leebens-Mack J.H."/>
            <person name="Tsai I.J."/>
        </authorList>
    </citation>
    <scope>NUCLEOTIDE SEQUENCE [LARGE SCALE GENOMIC DNA]</scope>
    <source>
        <strain evidence="4">cv. Chaw 1501</strain>
        <tissue evidence="3">Young leaves</tissue>
    </source>
</reference>
<proteinExistence type="predicted"/>
<sequence>MCTAAVWRENDQEEEEAMCTALLPLLDFSKSSTRESQRRRTTLGRIKEVFFAGENAACPNSCENSSPLSHPGRLLPFDSSLLADRFIVVREKSKLSRMSEPASSQAADKATSRNMKWTDAHDNVLLRIMLEMRKEGKCIPGGFTSEGWGFITKEMQTKYGPKFSKDKLKNRFKSLKKWYSSMKSMLNLNGFEWDKERKKVVAEDRVWDDYIAAHPRHNIYRSRRMPDYLIMCKIFGDSIVNGREEMATNDVPRSPPSIHNDALDDNGMNVDDDATPHNEEVGDEHISTIRGRSAAPRGSSRQTRRRQSTGDAMVTVVGRMADAIEAISRNIVSTEVLQKRVWEALLPIDLEMKELGQKTFNIYTDDQLNFEEPTSLHFYARCKEAFSHPFSLLPTKNSLEVISFQAPNPLQIFDLEEFSNLHSANSRARGQF</sequence>
<dbReference type="Pfam" id="PF12776">
    <property type="entry name" value="Myb_DNA-bind_3"/>
    <property type="match status" value="1"/>
</dbReference>
<dbReference type="InterPro" id="IPR024752">
    <property type="entry name" value="Myb/SANT-like_dom"/>
</dbReference>
<evidence type="ECO:0000256" key="1">
    <source>
        <dbReference type="SAM" id="MobiDB-lite"/>
    </source>
</evidence>
<dbReference type="OrthoDB" id="686198at2759"/>
<feature type="region of interest" description="Disordered" evidence="1">
    <location>
        <begin position="275"/>
        <end position="310"/>
    </location>
</feature>
<evidence type="ECO:0000259" key="2">
    <source>
        <dbReference type="Pfam" id="PF12776"/>
    </source>
</evidence>
<dbReference type="Proteomes" id="UP000283530">
    <property type="component" value="Unassembled WGS sequence"/>
</dbReference>
<evidence type="ECO:0000313" key="4">
    <source>
        <dbReference type="Proteomes" id="UP000283530"/>
    </source>
</evidence>
<comment type="caution">
    <text evidence="3">The sequence shown here is derived from an EMBL/GenBank/DDBJ whole genome shotgun (WGS) entry which is preliminary data.</text>
</comment>
<keyword evidence="4" id="KW-1185">Reference proteome</keyword>
<gene>
    <name evidence="3" type="ORF">CKAN_00930700</name>
</gene>
<feature type="compositionally biased region" description="Low complexity" evidence="1">
    <location>
        <begin position="290"/>
        <end position="301"/>
    </location>
</feature>
<dbReference type="PANTHER" id="PTHR46929">
    <property type="entry name" value="EXPRESSED PROTEIN"/>
    <property type="match status" value="1"/>
</dbReference>
<feature type="region of interest" description="Disordered" evidence="1">
    <location>
        <begin position="246"/>
        <end position="265"/>
    </location>
</feature>
<organism evidence="3 4">
    <name type="scientific">Cinnamomum micranthum f. kanehirae</name>
    <dbReference type="NCBI Taxonomy" id="337451"/>
    <lineage>
        <taxon>Eukaryota</taxon>
        <taxon>Viridiplantae</taxon>
        <taxon>Streptophyta</taxon>
        <taxon>Embryophyta</taxon>
        <taxon>Tracheophyta</taxon>
        <taxon>Spermatophyta</taxon>
        <taxon>Magnoliopsida</taxon>
        <taxon>Magnoliidae</taxon>
        <taxon>Laurales</taxon>
        <taxon>Lauraceae</taxon>
        <taxon>Cinnamomum</taxon>
    </lineage>
</organism>
<protein>
    <submittedName>
        <fullName evidence="3">Myb/SANT-like domain-containing protein</fullName>
    </submittedName>
</protein>
<evidence type="ECO:0000313" key="3">
    <source>
        <dbReference type="EMBL" id="RWR80657.1"/>
    </source>
</evidence>